<dbReference type="Pfam" id="PF14398">
    <property type="entry name" value="ATPgrasp_YheCD"/>
    <property type="match status" value="1"/>
</dbReference>
<sequence>MKPGPIIGILTDRIRRKKDLIYKATTREFRSYLEACNEIGASLYTFDLNYIDFIDKKVYGYIPSIDSLGKMVWDGQLLPIPDLIVNRAYVSASSNKNEKINKLINAFPNIKIINRVTQISKWEVYQALKNNNDINMYLPKTVLFEGIDSLSNMLNEFSCVYLKPTDGSLGIGIARITKDKGDEYLAEYRLRKNNYSISGSLSDILLQLEPLMEKSIYTIQEGIPLATYRGNIFDLRVCVQKDGTGKWMIPVWIIRAANPDNVVTNCAAGGISLKVEDAINALFPDNASEVLDKIKNASILISEAIEKNFPGTGDIGMDVAITNTGKIYFIEANLRQNKFTSDGSYKGHIEYLEWKITSRVPIYYLNYLYELETNSPKS</sequence>
<evidence type="ECO:0000313" key="1">
    <source>
        <dbReference type="EMBL" id="MFL0247875.1"/>
    </source>
</evidence>
<dbReference type="EMBL" id="JBJHZZ010000010">
    <property type="protein sequence ID" value="MFL0247875.1"/>
    <property type="molecule type" value="Genomic_DNA"/>
</dbReference>
<proteinExistence type="predicted"/>
<dbReference type="SUPFAM" id="SSF56059">
    <property type="entry name" value="Glutathione synthetase ATP-binding domain-like"/>
    <property type="match status" value="1"/>
</dbReference>
<dbReference type="Proteomes" id="UP001623591">
    <property type="component" value="Unassembled WGS sequence"/>
</dbReference>
<accession>A0ABW8T7F0</accession>
<evidence type="ECO:0000313" key="2">
    <source>
        <dbReference type="Proteomes" id="UP001623591"/>
    </source>
</evidence>
<comment type="caution">
    <text evidence="1">The sequence shown here is derived from an EMBL/GenBank/DDBJ whole genome shotgun (WGS) entry which is preliminary data.</text>
</comment>
<name>A0ABW8T7F0_9CLOT</name>
<organism evidence="1 2">
    <name type="scientific">Candidatus Clostridium stratigraminis</name>
    <dbReference type="NCBI Taxonomy" id="3381661"/>
    <lineage>
        <taxon>Bacteria</taxon>
        <taxon>Bacillati</taxon>
        <taxon>Bacillota</taxon>
        <taxon>Clostridia</taxon>
        <taxon>Eubacteriales</taxon>
        <taxon>Clostridiaceae</taxon>
        <taxon>Clostridium</taxon>
    </lineage>
</organism>
<dbReference type="RefSeq" id="WP_406770307.1">
    <property type="nucleotide sequence ID" value="NZ_JBJHZZ010000010.1"/>
</dbReference>
<gene>
    <name evidence="1" type="ORF">ACJDUG_12925</name>
</gene>
<protein>
    <submittedName>
        <fullName evidence="1">YheC/YheD family protein</fullName>
    </submittedName>
</protein>
<dbReference type="InterPro" id="IPR026838">
    <property type="entry name" value="YheC/D"/>
</dbReference>
<reference evidence="1 2" key="1">
    <citation type="submission" date="2024-11" db="EMBL/GenBank/DDBJ databases">
        <authorList>
            <person name="Heng Y.C."/>
            <person name="Lim A.C.H."/>
            <person name="Lee J.K.Y."/>
            <person name="Kittelmann S."/>
        </authorList>
    </citation>
    <scope>NUCLEOTIDE SEQUENCE [LARGE SCALE GENOMIC DNA]</scope>
    <source>
        <strain evidence="1 2">WILCCON 0185</strain>
    </source>
</reference>
<keyword evidence="2" id="KW-1185">Reference proteome</keyword>